<accession>A0A2W4VYU5</accession>
<evidence type="ECO:0000256" key="1">
    <source>
        <dbReference type="SAM" id="MobiDB-lite"/>
    </source>
</evidence>
<keyword evidence="2" id="KW-1133">Transmembrane helix</keyword>
<evidence type="ECO:0000256" key="2">
    <source>
        <dbReference type="SAM" id="Phobius"/>
    </source>
</evidence>
<feature type="transmembrane region" description="Helical" evidence="2">
    <location>
        <begin position="6"/>
        <end position="26"/>
    </location>
</feature>
<sequence>MRVLQIFFATLWCIGYLGNGLLFIYIQWSYLRQGWIQIFNPFLHIQVVITLLTTPLFWIFLMMAILGKYLADSIEARINAKNKKIATGNSGSFASSSTSFKKDKNSRRDHPETYDTPNKNSPLKTPKKDGKRPNSFQKSSHDDLIKWAIESSQAIRFDYENRNGNKSSRVVTPINLKAIGETYLESYCHLRKARRMFAIRRMRNIRIVSPGEMTWQEPSSSLDIASESSENALKTTNRPYMKSRVNELEGIVDSAWENTKILADIHYELGFRARRRAHRLRDRIARRLAQLQDGQFFWPTTTANIGLQNLSSDAFKYGEGLLRQCGYKVGMNGLSQRERSEILDAVFLCPLPKIEDRAYLEQWGNPKTSRRLQKMAESIAAFTRNARRHNSKDFSKAIQDWEADLVYLKEKYYNNHFSFRWPQV</sequence>
<dbReference type="AlphaFoldDB" id="A0A2W4VYU5"/>
<evidence type="ECO:0000259" key="3">
    <source>
        <dbReference type="Pfam" id="PF13280"/>
    </source>
</evidence>
<name>A0A2W4VYU5_9CYAN</name>
<gene>
    <name evidence="4" type="ORF">DCF17_19810</name>
</gene>
<feature type="transmembrane region" description="Helical" evidence="2">
    <location>
        <begin position="47"/>
        <end position="71"/>
    </location>
</feature>
<feature type="compositionally biased region" description="Basic and acidic residues" evidence="1">
    <location>
        <begin position="100"/>
        <end position="113"/>
    </location>
</feature>
<dbReference type="PANTHER" id="PTHR34580:SF1">
    <property type="entry name" value="PROTEIN PAFC"/>
    <property type="match status" value="1"/>
</dbReference>
<comment type="caution">
    <text evidence="4">The sequence shown here is derived from an EMBL/GenBank/DDBJ whole genome shotgun (WGS) entry which is preliminary data.</text>
</comment>
<protein>
    <recommendedName>
        <fullName evidence="3">WYL domain-containing protein</fullName>
    </recommendedName>
</protein>
<evidence type="ECO:0000313" key="4">
    <source>
        <dbReference type="EMBL" id="PZO34899.1"/>
    </source>
</evidence>
<feature type="domain" description="WYL" evidence="3">
    <location>
        <begin position="144"/>
        <end position="207"/>
    </location>
</feature>
<dbReference type="InterPro" id="IPR051534">
    <property type="entry name" value="CBASS_pafABC_assoc_protein"/>
</dbReference>
<reference evidence="4 5" key="2">
    <citation type="submission" date="2018-06" db="EMBL/GenBank/DDBJ databases">
        <title>Metagenomic assembly of (sub)arctic Cyanobacteria and their associated microbiome from non-axenic cultures.</title>
        <authorList>
            <person name="Baurain D."/>
        </authorList>
    </citation>
    <scope>NUCLEOTIDE SEQUENCE [LARGE SCALE GENOMIC DNA]</scope>
    <source>
        <strain evidence="4">ULC041bin1</strain>
    </source>
</reference>
<proteinExistence type="predicted"/>
<evidence type="ECO:0000313" key="5">
    <source>
        <dbReference type="Proteomes" id="UP000249081"/>
    </source>
</evidence>
<keyword evidence="2" id="KW-0472">Membrane</keyword>
<dbReference type="Proteomes" id="UP000249081">
    <property type="component" value="Unassembled WGS sequence"/>
</dbReference>
<organism evidence="4 5">
    <name type="scientific">Shackletoniella antarctica</name>
    <dbReference type="NCBI Taxonomy" id="268115"/>
    <lineage>
        <taxon>Bacteria</taxon>
        <taxon>Bacillati</taxon>
        <taxon>Cyanobacteriota</taxon>
        <taxon>Cyanophyceae</taxon>
        <taxon>Oculatellales</taxon>
        <taxon>Oculatellaceae</taxon>
        <taxon>Shackletoniella</taxon>
    </lineage>
</organism>
<dbReference type="Pfam" id="PF13280">
    <property type="entry name" value="WYL"/>
    <property type="match status" value="1"/>
</dbReference>
<feature type="region of interest" description="Disordered" evidence="1">
    <location>
        <begin position="89"/>
        <end position="140"/>
    </location>
</feature>
<dbReference type="EMBL" id="QBMN01000191">
    <property type="protein sequence ID" value="PZO34899.1"/>
    <property type="molecule type" value="Genomic_DNA"/>
</dbReference>
<feature type="compositionally biased region" description="Low complexity" evidence="1">
    <location>
        <begin position="89"/>
        <end position="99"/>
    </location>
</feature>
<reference evidence="5" key="1">
    <citation type="submission" date="2018-04" db="EMBL/GenBank/DDBJ databases">
        <authorList>
            <person name="Cornet L."/>
        </authorList>
    </citation>
    <scope>NUCLEOTIDE SEQUENCE [LARGE SCALE GENOMIC DNA]</scope>
</reference>
<dbReference type="PANTHER" id="PTHR34580">
    <property type="match status" value="1"/>
</dbReference>
<keyword evidence="2" id="KW-0812">Transmembrane</keyword>
<dbReference type="PROSITE" id="PS52050">
    <property type="entry name" value="WYL"/>
    <property type="match status" value="1"/>
</dbReference>
<dbReference type="InterPro" id="IPR026881">
    <property type="entry name" value="WYL_dom"/>
</dbReference>